<dbReference type="Pfam" id="PF00270">
    <property type="entry name" value="DEAD"/>
    <property type="match status" value="1"/>
</dbReference>
<evidence type="ECO:0000313" key="2">
    <source>
        <dbReference type="EMBL" id="KHM99719.1"/>
    </source>
</evidence>
<dbReference type="SUPFAM" id="SSF52540">
    <property type="entry name" value="P-loop containing nucleoside triphosphate hydrolases"/>
    <property type="match status" value="1"/>
</dbReference>
<keyword evidence="2" id="KW-0347">Helicase</keyword>
<keyword evidence="2" id="KW-0547">Nucleotide-binding</keyword>
<dbReference type="EC" id="3.6.4.13" evidence="2"/>
<dbReference type="Proteomes" id="UP000053555">
    <property type="component" value="Unassembled WGS sequence"/>
</dbReference>
<dbReference type="GO" id="GO:0003676">
    <property type="term" value="F:nucleic acid binding"/>
    <property type="evidence" value="ECO:0007669"/>
    <property type="project" value="InterPro"/>
</dbReference>
<keyword evidence="2" id="KW-0067">ATP-binding</keyword>
<protein>
    <submittedName>
        <fullName evidence="2">DEAD-box ATP-dependent RNA helicase 56</fullName>
        <ecNumber evidence="2">3.6.4.13</ecNumber>
    </submittedName>
</protein>
<organism evidence="2">
    <name type="scientific">Glycine soja</name>
    <name type="common">Wild soybean</name>
    <dbReference type="NCBI Taxonomy" id="3848"/>
    <lineage>
        <taxon>Eukaryota</taxon>
        <taxon>Viridiplantae</taxon>
        <taxon>Streptophyta</taxon>
        <taxon>Embryophyta</taxon>
        <taxon>Tracheophyta</taxon>
        <taxon>Spermatophyta</taxon>
        <taxon>Magnoliopsida</taxon>
        <taxon>eudicotyledons</taxon>
        <taxon>Gunneridae</taxon>
        <taxon>Pentapetalae</taxon>
        <taxon>rosids</taxon>
        <taxon>fabids</taxon>
        <taxon>Fabales</taxon>
        <taxon>Fabaceae</taxon>
        <taxon>Papilionoideae</taxon>
        <taxon>50 kb inversion clade</taxon>
        <taxon>NPAAA clade</taxon>
        <taxon>indigoferoid/millettioid clade</taxon>
        <taxon>Phaseoleae</taxon>
        <taxon>Glycine</taxon>
        <taxon>Glycine subgen. Soja</taxon>
    </lineage>
</organism>
<keyword evidence="2" id="KW-0378">Hydrolase</keyword>
<name>A0A0B2NRN7_GLYSO</name>
<gene>
    <name evidence="2" type="ORF">glysoja_037283</name>
</gene>
<dbReference type="InterPro" id="IPR027417">
    <property type="entry name" value="P-loop_NTPase"/>
</dbReference>
<dbReference type="GO" id="GO:0003724">
    <property type="term" value="F:RNA helicase activity"/>
    <property type="evidence" value="ECO:0007669"/>
    <property type="project" value="UniProtKB-EC"/>
</dbReference>
<dbReference type="GO" id="GO:0005524">
    <property type="term" value="F:ATP binding"/>
    <property type="evidence" value="ECO:0007669"/>
    <property type="project" value="InterPro"/>
</dbReference>
<evidence type="ECO:0000259" key="1">
    <source>
        <dbReference type="Pfam" id="PF00270"/>
    </source>
</evidence>
<dbReference type="GO" id="GO:0016787">
    <property type="term" value="F:hydrolase activity"/>
    <property type="evidence" value="ECO:0007669"/>
    <property type="project" value="UniProtKB-KW"/>
</dbReference>
<feature type="domain" description="DEAD/DEAH-box helicase" evidence="1">
    <location>
        <begin position="2"/>
        <end position="47"/>
    </location>
</feature>
<dbReference type="EMBL" id="KN671573">
    <property type="protein sequence ID" value="KHM99719.1"/>
    <property type="molecule type" value="Genomic_DNA"/>
</dbReference>
<dbReference type="InterPro" id="IPR011545">
    <property type="entry name" value="DEAD/DEAH_box_helicase_dom"/>
</dbReference>
<proteinExistence type="predicted"/>
<reference evidence="2" key="1">
    <citation type="submission" date="2014-07" db="EMBL/GenBank/DDBJ databases">
        <title>Identification of a novel salt tolerance gene in wild soybean by whole-genome sequencing.</title>
        <authorList>
            <person name="Lam H.-M."/>
            <person name="Qi X."/>
            <person name="Li M.-W."/>
            <person name="Liu X."/>
            <person name="Xie M."/>
            <person name="Ni M."/>
            <person name="Xu X."/>
        </authorList>
    </citation>
    <scope>NUCLEOTIDE SEQUENCE [LARGE SCALE GENOMIC DNA]</scope>
    <source>
        <tissue evidence="2">Root</tissue>
    </source>
</reference>
<accession>A0A0B2NRN7</accession>
<dbReference type="Gene3D" id="3.40.50.300">
    <property type="entry name" value="P-loop containing nucleotide triphosphate hydrolases"/>
    <property type="match status" value="1"/>
</dbReference>
<dbReference type="AlphaFoldDB" id="A0A0B2NRN7"/>
<sequence length="55" mass="5889">MDVVCQAKSGMGNTAVFVLSTLQQADPVPDQVAALVLCHTRELAYQSAIIISLRD</sequence>